<organism evidence="4 5">
    <name type="scientific">Tahibacter soli</name>
    <dbReference type="NCBI Taxonomy" id="2983605"/>
    <lineage>
        <taxon>Bacteria</taxon>
        <taxon>Pseudomonadati</taxon>
        <taxon>Pseudomonadota</taxon>
        <taxon>Gammaproteobacteria</taxon>
        <taxon>Lysobacterales</taxon>
        <taxon>Rhodanobacteraceae</taxon>
        <taxon>Tahibacter</taxon>
    </lineage>
</organism>
<dbReference type="SUPFAM" id="SSF82171">
    <property type="entry name" value="DPP6 N-terminal domain-like"/>
    <property type="match status" value="1"/>
</dbReference>
<dbReference type="InterPro" id="IPR001375">
    <property type="entry name" value="Peptidase_S9_cat"/>
</dbReference>
<feature type="chain" id="PRO_5040833483" evidence="2">
    <location>
        <begin position="30"/>
        <end position="826"/>
    </location>
</feature>
<gene>
    <name evidence="4" type="ORF">OD750_014015</name>
</gene>
<dbReference type="Gene3D" id="3.40.50.1820">
    <property type="entry name" value="alpha/beta hydrolase"/>
    <property type="match status" value="1"/>
</dbReference>
<dbReference type="AlphaFoldDB" id="A0A9X3YMU2"/>
<comment type="caution">
    <text evidence="4">The sequence shown here is derived from an EMBL/GenBank/DDBJ whole genome shotgun (WGS) entry which is preliminary data.</text>
</comment>
<dbReference type="GO" id="GO:0006508">
    <property type="term" value="P:proteolysis"/>
    <property type="evidence" value="ECO:0007669"/>
    <property type="project" value="InterPro"/>
</dbReference>
<feature type="domain" description="Peptidase S9 prolyl oligopeptidase catalytic" evidence="3">
    <location>
        <begin position="640"/>
        <end position="812"/>
    </location>
</feature>
<dbReference type="EMBL" id="JAOVZO020000018">
    <property type="protein sequence ID" value="MDC8013653.1"/>
    <property type="molecule type" value="Genomic_DNA"/>
</dbReference>
<dbReference type="GO" id="GO:0004252">
    <property type="term" value="F:serine-type endopeptidase activity"/>
    <property type="evidence" value="ECO:0007669"/>
    <property type="project" value="TreeGrafter"/>
</dbReference>
<evidence type="ECO:0000259" key="3">
    <source>
        <dbReference type="Pfam" id="PF00326"/>
    </source>
</evidence>
<protein>
    <submittedName>
        <fullName evidence="4">Prolyl oligopeptidase family serine peptidase</fullName>
    </submittedName>
</protein>
<sequence length="826" mass="89067">MFDYQGRRLPARALACAGVLVLFAATAAAKDDPAALKPGQGLLLVAIENSAAAWSVRIDGDGGDHVVKDLVSGRNTRLLKLPAGTYRYSRADRSDDMRFSMDRPDNRARFTFTVEPGVVNYPGELVLRMLSPHRISGGRFNRAAFAMAMFDRDAPGARSRLPWRTDAGAPDPFPEFLASKVDAAGMARLVESSGADARQTREAALAPDFAAAFKDLFVPQTAAMWPQISPGGDFVAYKEVRPNQETAVVVDLASGESVKIMTVAGVVESVLWTGDRSLIVGFRKTLTGILAQSPGKKSFKPSDAASGIELVRLRDGALRDDALERVRWPDVTVVDALPDDPERFIVMRADEDGARHLFALDKRASGYNPLDFRPGRRLDGDWKDKTLLRGFVDGKGAVRAAIVLDDPKTGTLALMRRDGDAWTKLRELTEVDLYDPVALSFDGASLLVRTDEGRDQTDIVRIPLDGSAEDTVLSVPGVNIVAATIRTRDRALLGGYVYRAGTARLHYAEGDAGVPKALAASFPDAHVAVVDASRDGRRTILDVHAEDAPNAYYLYDATKRKVEKLFDVREPFVRAKPARSVALAPSGTDGRPLDAYLTLPAGAGPFPLVVMPNAAGERYAFDPTLQLFVHHGFAVLRVGNRAGADVDLALDAALAKHPIDARRVALFGVAGGGHAALMRLASSPQRYRCGVTVSAITDLPLMFSASVWNARPAAVARMKRLVGDPASDLDLLRANSPVYQFEKLTQPLLIVHGTEDMSVPFEHAWRLRSLLANAGRPPGWLPLPDADETLSQPADRLALHAASDRFLRECLTAPAATGGNATPSGL</sequence>
<evidence type="ECO:0000256" key="2">
    <source>
        <dbReference type="SAM" id="SignalP"/>
    </source>
</evidence>
<reference evidence="4" key="1">
    <citation type="submission" date="2023-02" db="EMBL/GenBank/DDBJ databases">
        <title>Tahibacter soli sp. nov. isolated from soil.</title>
        <authorList>
            <person name="Baek J.H."/>
            <person name="Lee J.K."/>
            <person name="Choi D.G."/>
            <person name="Jeon C.O."/>
        </authorList>
    </citation>
    <scope>NUCLEOTIDE SEQUENCE</scope>
    <source>
        <strain evidence="4">BL</strain>
    </source>
</reference>
<keyword evidence="1" id="KW-0378">Hydrolase</keyword>
<dbReference type="InterPro" id="IPR029058">
    <property type="entry name" value="AB_hydrolase_fold"/>
</dbReference>
<evidence type="ECO:0000256" key="1">
    <source>
        <dbReference type="ARBA" id="ARBA00022801"/>
    </source>
</evidence>
<dbReference type="SUPFAM" id="SSF53474">
    <property type="entry name" value="alpha/beta-Hydrolases"/>
    <property type="match status" value="1"/>
</dbReference>
<dbReference type="PANTHER" id="PTHR42776:SF27">
    <property type="entry name" value="DIPEPTIDYL PEPTIDASE FAMILY MEMBER 6"/>
    <property type="match status" value="1"/>
</dbReference>
<accession>A0A9X3YMU2</accession>
<evidence type="ECO:0000313" key="4">
    <source>
        <dbReference type="EMBL" id="MDC8013653.1"/>
    </source>
</evidence>
<dbReference type="RefSeq" id="WP_263542346.1">
    <property type="nucleotide sequence ID" value="NZ_JAOVZO020000018.1"/>
</dbReference>
<name>A0A9X3YMU2_9GAMM</name>
<dbReference type="Pfam" id="PF00326">
    <property type="entry name" value="Peptidase_S9"/>
    <property type="match status" value="1"/>
</dbReference>
<keyword evidence="2" id="KW-0732">Signal</keyword>
<feature type="signal peptide" evidence="2">
    <location>
        <begin position="1"/>
        <end position="29"/>
    </location>
</feature>
<proteinExistence type="predicted"/>
<dbReference type="Proteomes" id="UP001139971">
    <property type="component" value="Unassembled WGS sequence"/>
</dbReference>
<keyword evidence="5" id="KW-1185">Reference proteome</keyword>
<evidence type="ECO:0000313" key="5">
    <source>
        <dbReference type="Proteomes" id="UP001139971"/>
    </source>
</evidence>
<dbReference type="PANTHER" id="PTHR42776">
    <property type="entry name" value="SERINE PEPTIDASE S9 FAMILY MEMBER"/>
    <property type="match status" value="1"/>
</dbReference>